<accession>A0A3R9GSV0</accession>
<dbReference type="GO" id="GO:0016853">
    <property type="term" value="F:isomerase activity"/>
    <property type="evidence" value="ECO:0007669"/>
    <property type="project" value="UniProtKB-KW"/>
</dbReference>
<dbReference type="Gene3D" id="3.10.310.10">
    <property type="entry name" value="Diaminopimelate Epimerase, Chain A, domain 1"/>
    <property type="match status" value="2"/>
</dbReference>
<comment type="caution">
    <text evidence="4">The sequence shown here is derived from an EMBL/GenBank/DDBJ whole genome shotgun (WGS) entry which is preliminary data.</text>
</comment>
<dbReference type="Proteomes" id="UP000275331">
    <property type="component" value="Unassembled WGS sequence"/>
</dbReference>
<evidence type="ECO:0000313" key="5">
    <source>
        <dbReference type="Proteomes" id="UP000275331"/>
    </source>
</evidence>
<reference evidence="4 5" key="1">
    <citation type="submission" date="2018-10" db="EMBL/GenBank/DDBJ databases">
        <title>Transmission dynamics of multidrug resistant bacteria on intensive care unit surfaces.</title>
        <authorList>
            <person name="D'Souza A.W."/>
            <person name="Potter R.F."/>
            <person name="Wallace M."/>
            <person name="Shupe A."/>
            <person name="Patel S."/>
            <person name="Sun S."/>
            <person name="Gul D."/>
            <person name="Kwon J.H."/>
            <person name="Andleeb S."/>
            <person name="Burnham C.-A.D."/>
            <person name="Dantas G."/>
        </authorList>
    </citation>
    <scope>NUCLEOTIDE SEQUENCE [LARGE SCALE GENOMIC DNA]</scope>
    <source>
        <strain evidence="4 5">AS_373</strain>
    </source>
</reference>
<name>A0A3R9GSV0_9ENTR</name>
<gene>
    <name evidence="4" type="ORF">EGT71_10115</name>
</gene>
<dbReference type="OrthoDB" id="9788221at2"/>
<feature type="active site" evidence="3">
    <location>
        <position position="47"/>
    </location>
</feature>
<dbReference type="PANTHER" id="PTHR13774">
    <property type="entry name" value="PHENAZINE BIOSYNTHESIS PROTEIN"/>
    <property type="match status" value="1"/>
</dbReference>
<protein>
    <submittedName>
        <fullName evidence="4">PhzF family phenazine biosynthesis protein</fullName>
    </submittedName>
</protein>
<sequence length="264" mass="29738">MQTIDFYMIDAFSNKTFGGNAAAVCPLTEWLPDETLLQMAKQHNQSETAYFVRTDTGFELRWFTTQYEINLCGHATLAAAHVIFEYLDYPDTEIKFSTRFVGELTVTRKGEWLTLDFPAWQTESADAPDLLFEKLGIDRSEVKETRVARDWLVVMNDPQRLQALTPDIHGLAPLGKMVCITAQGENDDFVSRFFCPGEAVAEDPVTGSTHSMLIPYWAEKLGKTEMLAHQVSARGGELRCQLRGDRVLIGGRATTYLIGKVMLR</sequence>
<comment type="similarity">
    <text evidence="1">Belongs to the PhzF family.</text>
</comment>
<dbReference type="GO" id="GO:0005737">
    <property type="term" value="C:cytoplasm"/>
    <property type="evidence" value="ECO:0007669"/>
    <property type="project" value="TreeGrafter"/>
</dbReference>
<evidence type="ECO:0000256" key="3">
    <source>
        <dbReference type="PIRSR" id="PIRSR016184-1"/>
    </source>
</evidence>
<dbReference type="RefSeq" id="WP_125293347.1">
    <property type="nucleotide sequence ID" value="NZ_JAPTZM010000004.1"/>
</dbReference>
<evidence type="ECO:0000313" key="4">
    <source>
        <dbReference type="EMBL" id="RSE26762.1"/>
    </source>
</evidence>
<keyword evidence="2" id="KW-0413">Isomerase</keyword>
<dbReference type="PANTHER" id="PTHR13774:SF17">
    <property type="entry name" value="PHENAZINE BIOSYNTHESIS-LIKE DOMAIN-CONTAINING PROTEIN"/>
    <property type="match status" value="1"/>
</dbReference>
<evidence type="ECO:0000256" key="1">
    <source>
        <dbReference type="ARBA" id="ARBA00008270"/>
    </source>
</evidence>
<proteinExistence type="inferred from homology"/>
<dbReference type="SUPFAM" id="SSF54506">
    <property type="entry name" value="Diaminopimelate epimerase-like"/>
    <property type="match status" value="1"/>
</dbReference>
<dbReference type="Pfam" id="PF02567">
    <property type="entry name" value="PhzC-PhzF"/>
    <property type="match status" value="1"/>
</dbReference>
<dbReference type="InterPro" id="IPR003719">
    <property type="entry name" value="Phenazine_PhzF-like"/>
</dbReference>
<dbReference type="EMBL" id="RHXB01000005">
    <property type="protein sequence ID" value="RSE26762.1"/>
    <property type="molecule type" value="Genomic_DNA"/>
</dbReference>
<evidence type="ECO:0000256" key="2">
    <source>
        <dbReference type="ARBA" id="ARBA00023235"/>
    </source>
</evidence>
<dbReference type="AlphaFoldDB" id="A0A3R9GSV0"/>
<dbReference type="PIRSF" id="PIRSF016184">
    <property type="entry name" value="PhzC_PhzF"/>
    <property type="match status" value="1"/>
</dbReference>
<organism evidence="4 5">
    <name type="scientific">Atlantibacter subterraneus</name>
    <dbReference type="NCBI Taxonomy" id="255519"/>
    <lineage>
        <taxon>Bacteria</taxon>
        <taxon>Pseudomonadati</taxon>
        <taxon>Pseudomonadota</taxon>
        <taxon>Gammaproteobacteria</taxon>
        <taxon>Enterobacterales</taxon>
        <taxon>Enterobacteriaceae</taxon>
        <taxon>Atlantibacter</taxon>
    </lineage>
</organism>
<dbReference type="NCBIfam" id="TIGR00654">
    <property type="entry name" value="PhzF_family"/>
    <property type="match status" value="1"/>
</dbReference>